<dbReference type="RefSeq" id="WP_034905474.1">
    <property type="nucleotide sequence ID" value="NZ_JMIX01000010.1"/>
</dbReference>
<evidence type="ECO:0000313" key="4">
    <source>
        <dbReference type="Proteomes" id="UP000027866"/>
    </source>
</evidence>
<dbReference type="Gene3D" id="3.40.50.720">
    <property type="entry name" value="NAD(P)-binding Rossmann-like Domain"/>
    <property type="match status" value="1"/>
</dbReference>
<dbReference type="EMBL" id="JMIX01000010">
    <property type="protein sequence ID" value="KEO92367.1"/>
    <property type="molecule type" value="Genomic_DNA"/>
</dbReference>
<accession>A0A074N321</accession>
<dbReference type="Pfam" id="PF13561">
    <property type="entry name" value="adh_short_C2"/>
    <property type="match status" value="1"/>
</dbReference>
<comment type="similarity">
    <text evidence="1">Belongs to the short-chain dehydrogenases/reductases (SDR) family.</text>
</comment>
<dbReference type="PANTHER" id="PTHR43943">
    <property type="entry name" value="DEHYDROGENASE/REDUCTASE (SDR FAMILY) MEMBER 4"/>
    <property type="match status" value="1"/>
</dbReference>
<dbReference type="KEGG" id="elq:Ga0102493_111524"/>
<dbReference type="Proteomes" id="UP000027866">
    <property type="component" value="Unassembled WGS sequence"/>
</dbReference>
<sequence>MDLEMKGTKAIITGATRGIGNRIAERLLEAGADLAFCARDGDAVEQCEKEWTARGFHAKGAAVDVGDAEAYRGWLAEAAHWLGGCDAFVHNVSGGGGAGGDEKWRANFEIDLMGAVRGLEALEEHLAAGGGSVLFVSSTAGLETYPFVQPYNVMKAGLIVYAKQISQVVGKKGVRVNCISPGATIFPGGNWERHKVNYPDYYEATVAEIPFGRLGTAEEVADAAAFLLSKRASWITGVNLIVDGGQTRRVSL</sequence>
<dbReference type="PRINTS" id="PR00081">
    <property type="entry name" value="GDHRDH"/>
</dbReference>
<keyword evidence="4" id="KW-1185">Reference proteome</keyword>
<name>A0A074N321_9SPHN</name>
<reference evidence="3 4" key="1">
    <citation type="submission" date="2014-04" db="EMBL/GenBank/DDBJ databases">
        <title>A comprehensive comparison of genomes of Erythrobacter spp. Strains.</title>
        <authorList>
            <person name="Zheng Q."/>
        </authorList>
    </citation>
    <scope>NUCLEOTIDE SEQUENCE [LARGE SCALE GENOMIC DNA]</scope>
    <source>
        <strain evidence="3 4">DSM 8509</strain>
    </source>
</reference>
<evidence type="ECO:0000313" key="3">
    <source>
        <dbReference type="EMBL" id="KEO92367.1"/>
    </source>
</evidence>
<dbReference type="GO" id="GO:0016491">
    <property type="term" value="F:oxidoreductase activity"/>
    <property type="evidence" value="ECO:0007669"/>
    <property type="project" value="UniProtKB-KW"/>
</dbReference>
<proteinExistence type="inferred from homology"/>
<gene>
    <name evidence="3" type="ORF">EH32_01085</name>
</gene>
<dbReference type="OrthoDB" id="9803333at2"/>
<dbReference type="InterPro" id="IPR002347">
    <property type="entry name" value="SDR_fam"/>
</dbReference>
<dbReference type="InterPro" id="IPR036291">
    <property type="entry name" value="NAD(P)-bd_dom_sf"/>
</dbReference>
<keyword evidence="2" id="KW-0560">Oxidoreductase</keyword>
<protein>
    <recommendedName>
        <fullName evidence="5">3-ketoacyl-ACP reductase</fullName>
    </recommendedName>
</protein>
<evidence type="ECO:0000256" key="2">
    <source>
        <dbReference type="ARBA" id="ARBA00023002"/>
    </source>
</evidence>
<evidence type="ECO:0008006" key="5">
    <source>
        <dbReference type="Google" id="ProtNLM"/>
    </source>
</evidence>
<dbReference type="CDD" id="cd05233">
    <property type="entry name" value="SDR_c"/>
    <property type="match status" value="1"/>
</dbReference>
<organism evidence="3 4">
    <name type="scientific">Erythrobacter litoralis</name>
    <dbReference type="NCBI Taxonomy" id="39960"/>
    <lineage>
        <taxon>Bacteria</taxon>
        <taxon>Pseudomonadati</taxon>
        <taxon>Pseudomonadota</taxon>
        <taxon>Alphaproteobacteria</taxon>
        <taxon>Sphingomonadales</taxon>
        <taxon>Erythrobacteraceae</taxon>
        <taxon>Erythrobacter/Porphyrobacter group</taxon>
        <taxon>Erythrobacter</taxon>
    </lineage>
</organism>
<comment type="caution">
    <text evidence="3">The sequence shown here is derived from an EMBL/GenBank/DDBJ whole genome shotgun (WGS) entry which is preliminary data.</text>
</comment>
<dbReference type="PATRIC" id="fig|39960.10.peg.604"/>
<dbReference type="AlphaFoldDB" id="A0A074N321"/>
<evidence type="ECO:0000256" key="1">
    <source>
        <dbReference type="ARBA" id="ARBA00006484"/>
    </source>
</evidence>
<dbReference type="PANTHER" id="PTHR43943:SF17">
    <property type="entry name" value="3-PHENYLPROPIONATE-DIHYDRODIOL_CINNAMIC ACID-DIHYDRODIOL DEHYDROGENASE"/>
    <property type="match status" value="1"/>
</dbReference>
<dbReference type="SUPFAM" id="SSF51735">
    <property type="entry name" value="NAD(P)-binding Rossmann-fold domains"/>
    <property type="match status" value="1"/>
</dbReference>